<evidence type="ECO:0000256" key="7">
    <source>
        <dbReference type="SAM" id="Phobius"/>
    </source>
</evidence>
<proteinExistence type="predicted"/>
<keyword evidence="3" id="KW-0997">Cell inner membrane</keyword>
<evidence type="ECO:0000256" key="2">
    <source>
        <dbReference type="ARBA" id="ARBA00022475"/>
    </source>
</evidence>
<keyword evidence="5 7" id="KW-0472">Membrane</keyword>
<keyword evidence="4 8" id="KW-0808">Transferase</keyword>
<evidence type="ECO:0000256" key="6">
    <source>
        <dbReference type="ARBA" id="ARBA00023315"/>
    </source>
</evidence>
<dbReference type="Pfam" id="PF03279">
    <property type="entry name" value="Lip_A_acyltrans"/>
    <property type="match status" value="1"/>
</dbReference>
<evidence type="ECO:0000256" key="5">
    <source>
        <dbReference type="ARBA" id="ARBA00023136"/>
    </source>
</evidence>
<accession>A0A8I1SJ84</accession>
<dbReference type="InterPro" id="IPR004960">
    <property type="entry name" value="LipA_acyltrans"/>
</dbReference>
<dbReference type="GO" id="GO:0005886">
    <property type="term" value="C:plasma membrane"/>
    <property type="evidence" value="ECO:0007669"/>
    <property type="project" value="UniProtKB-SubCell"/>
</dbReference>
<evidence type="ECO:0000256" key="4">
    <source>
        <dbReference type="ARBA" id="ARBA00022679"/>
    </source>
</evidence>
<dbReference type="GO" id="GO:0016746">
    <property type="term" value="F:acyltransferase activity"/>
    <property type="evidence" value="ECO:0007669"/>
    <property type="project" value="UniProtKB-KW"/>
</dbReference>
<keyword evidence="7" id="KW-1133">Transmembrane helix</keyword>
<keyword evidence="2" id="KW-1003">Cell membrane</keyword>
<dbReference type="CDD" id="cd07984">
    <property type="entry name" value="LPLAT_LABLAT-like"/>
    <property type="match status" value="1"/>
</dbReference>
<organism evidence="8 9">
    <name type="scientific">Thalassospira povalilytica</name>
    <dbReference type="NCBI Taxonomy" id="732237"/>
    <lineage>
        <taxon>Bacteria</taxon>
        <taxon>Pseudomonadati</taxon>
        <taxon>Pseudomonadota</taxon>
        <taxon>Alphaproteobacteria</taxon>
        <taxon>Rhodospirillales</taxon>
        <taxon>Thalassospiraceae</taxon>
        <taxon>Thalassospira</taxon>
    </lineage>
</organism>
<evidence type="ECO:0000313" key="8">
    <source>
        <dbReference type="EMBL" id="MBN8198112.1"/>
    </source>
</evidence>
<dbReference type="EMBL" id="JAEKJW010000003">
    <property type="protein sequence ID" value="MBN8198112.1"/>
    <property type="molecule type" value="Genomic_DNA"/>
</dbReference>
<dbReference type="RefSeq" id="WP_206928076.1">
    <property type="nucleotide sequence ID" value="NZ_JAEKJW010000003.1"/>
</dbReference>
<dbReference type="PANTHER" id="PTHR30606">
    <property type="entry name" value="LIPID A BIOSYNTHESIS LAUROYL ACYLTRANSFERASE"/>
    <property type="match status" value="1"/>
</dbReference>
<reference evidence="8" key="1">
    <citation type="submission" date="2020-12" db="EMBL/GenBank/DDBJ databases">
        <title>Oil enriched cultivation method for isolating marine PHA-producing bacteria.</title>
        <authorList>
            <person name="Zheng W."/>
            <person name="Yu S."/>
            <person name="Huang Y."/>
        </authorList>
    </citation>
    <scope>NUCLEOTIDE SEQUENCE</scope>
    <source>
        <strain evidence="8">SY-2-3</strain>
    </source>
</reference>
<dbReference type="GO" id="GO:0009247">
    <property type="term" value="P:glycolipid biosynthetic process"/>
    <property type="evidence" value="ECO:0007669"/>
    <property type="project" value="UniProtKB-ARBA"/>
</dbReference>
<sequence length="299" mass="33828">MDKNSDLYRMRQKYLSHPLQGFGAYLLYWMFAIMPIDMASGFGGWLLRTIGPKLGQSKKARNNLVKAFPEKSPAEIDQIIVDMWDNLGRSAGEIPHLHKLRPGGPRIEIVGVENGLALKDDGKPGLFFTGHIGNWEVTMCIATVLDMEMMSVYRAPDNPWVDNLFMRARKTFRGELVQKGPSGARKLTRCLKDGGHACMLVDQKMSDGIAVPFFGRDAMTAPALAQFALKYDAPIVPVRSERINGAHFRMTFYPPVPVTKTGDRHADVAKIMTDVNAMMESWIRERPAQWLWVHRRWPN</sequence>
<protein>
    <submittedName>
        <fullName evidence="8">Lauroyl acyltransferase</fullName>
    </submittedName>
</protein>
<dbReference type="AlphaFoldDB" id="A0A8I1SJ84"/>
<evidence type="ECO:0000313" key="9">
    <source>
        <dbReference type="Proteomes" id="UP000664405"/>
    </source>
</evidence>
<feature type="transmembrane region" description="Helical" evidence="7">
    <location>
        <begin position="21"/>
        <end position="47"/>
    </location>
</feature>
<evidence type="ECO:0000256" key="1">
    <source>
        <dbReference type="ARBA" id="ARBA00004533"/>
    </source>
</evidence>
<comment type="subcellular location">
    <subcellularLocation>
        <location evidence="1">Cell inner membrane</location>
    </subcellularLocation>
</comment>
<keyword evidence="6 8" id="KW-0012">Acyltransferase</keyword>
<comment type="caution">
    <text evidence="8">The sequence shown here is derived from an EMBL/GenBank/DDBJ whole genome shotgun (WGS) entry which is preliminary data.</text>
</comment>
<evidence type="ECO:0000256" key="3">
    <source>
        <dbReference type="ARBA" id="ARBA00022519"/>
    </source>
</evidence>
<gene>
    <name evidence="8" type="ORF">JF547_16705</name>
</gene>
<keyword evidence="7" id="KW-0812">Transmembrane</keyword>
<dbReference type="Proteomes" id="UP000664405">
    <property type="component" value="Unassembled WGS sequence"/>
</dbReference>
<dbReference type="PANTHER" id="PTHR30606:SF9">
    <property type="entry name" value="LIPID A BIOSYNTHESIS LAUROYLTRANSFERASE"/>
    <property type="match status" value="1"/>
</dbReference>
<name>A0A8I1SJ84_9PROT</name>